<organism evidence="1 2">
    <name type="scientific">Bdellovibrio bacteriovorus</name>
    <dbReference type="NCBI Taxonomy" id="959"/>
    <lineage>
        <taxon>Bacteria</taxon>
        <taxon>Pseudomonadati</taxon>
        <taxon>Bdellovibrionota</taxon>
        <taxon>Bdellovibrionia</taxon>
        <taxon>Bdellovibrionales</taxon>
        <taxon>Pseudobdellovibrionaceae</taxon>
        <taxon>Bdellovibrio</taxon>
    </lineage>
</organism>
<protein>
    <recommendedName>
        <fullName evidence="3">DUF4020 domain-containing protein</fullName>
    </recommendedName>
</protein>
<dbReference type="AlphaFoldDB" id="A0A162GR88"/>
<dbReference type="OrthoDB" id="8171242at2"/>
<evidence type="ECO:0000313" key="2">
    <source>
        <dbReference type="Proteomes" id="UP000075799"/>
    </source>
</evidence>
<evidence type="ECO:0008006" key="3">
    <source>
        <dbReference type="Google" id="ProtNLM"/>
    </source>
</evidence>
<proteinExistence type="predicted"/>
<accession>A0A162GR88</accession>
<dbReference type="RefSeq" id="WP_063205454.1">
    <property type="nucleotide sequence ID" value="NZ_LUKD01000001.1"/>
</dbReference>
<reference evidence="1 2" key="1">
    <citation type="submission" date="2016-03" db="EMBL/GenBank/DDBJ databases">
        <authorList>
            <person name="Ploux O."/>
        </authorList>
    </citation>
    <scope>NUCLEOTIDE SEQUENCE [LARGE SCALE GENOMIC DNA]</scope>
    <source>
        <strain evidence="1 2">EC13</strain>
    </source>
</reference>
<dbReference type="Proteomes" id="UP000075799">
    <property type="component" value="Unassembled WGS sequence"/>
</dbReference>
<dbReference type="EMBL" id="LUKD01000001">
    <property type="protein sequence ID" value="KYG68760.1"/>
    <property type="molecule type" value="Genomic_DNA"/>
</dbReference>
<name>A0A162GR88_BDEBC</name>
<evidence type="ECO:0000313" key="1">
    <source>
        <dbReference type="EMBL" id="KYG68760.1"/>
    </source>
</evidence>
<gene>
    <name evidence="1" type="ORF">AZI87_05880</name>
</gene>
<comment type="caution">
    <text evidence="1">The sequence shown here is derived from an EMBL/GenBank/DDBJ whole genome shotgun (WGS) entry which is preliminary data.</text>
</comment>
<sequence>MPTKEHVQAALSKIQRTADYDFFFENLKSPDWLEPLDELKQFDRPSEPLKEGNSVRYPFWPPARYLVKIASEKPDKVMQVILKVPATENPRVHEDFVDAALKMPPEISVKLNKKIIEWLGSPDVNFLLLPSKIATYIAQLKAGGFAKEALETSSFLLGLRESEKEIEGDSFFKRAQPIVRSEWEYDEVLKEITPSFQKDDKVELIKLLCEKLRQAILFEEREEDREFRDLSYMWRGSIENSDQNRDDGIKDTIINWIRDLSEELLTEDPDLVASLCDYFRAGVFPIFSRLGLHIARMSERADLASKFILDQQLFDCLDVWHEYALLIEAGYPMLSNTEQKKFLAMIAADISFQNKNKSPSEIDEDANERSRYHYYYMIRNYLHGEDKRIFERLHAKIGNPENPTFHYHMSSGWVGPTSPKTTDELKSLPINELKKFLDEWAPPDKWNFGPSIEGLGRELEVVVLARLDEFVDNLDQLQFLEKTYVRAIIEGFAKALAEKKSLKWEKVVDFLLWASGQQDESEEDAFKPGGDKDPSWGWSRQAACRLIERGLLSETNEIPFSLRQKVWSIISLGLSDIHPKVEVEDKYTSDRGYYQTAINSIRGVALETAVHYGFWVRRNLDLAKAELPIDKAPELFSALDKHLDLRFEQSKSVRSVYGRWIPWLLPLNRQWFQSAKESILPKDDLKGYWAAAWDANILFNQPYTNVFKELKDHYSLAIDRFELSEDEKLEKIDERLVDHLIALYLYGEFALDSEIMAKLYSKLDSNLKKRALDMIGRGLASEKHAPDPDIVKRSVSFWDFRVEECKKIKEPKDRIELAEFGWWFKSAQFDDEWSLDQAIVVLNLCNYITPDYMVMERLLDLADKYPQKVAEVFRLMVDCRVADHGFYGWLEKAKILLPKLLKTDARETAIKTIHKLGAYGLNQFGALLKDLK</sequence>